<name>A0AAJ1U3L0_9ACTN</name>
<protein>
    <submittedName>
        <fullName evidence="2">Uncharacterized protein</fullName>
    </submittedName>
</protein>
<feature type="compositionally biased region" description="Basic and acidic residues" evidence="1">
    <location>
        <begin position="178"/>
        <end position="194"/>
    </location>
</feature>
<dbReference type="AlphaFoldDB" id="A0AAJ1U3L0"/>
<dbReference type="EMBL" id="JAUTAN010000001">
    <property type="protein sequence ID" value="MDQ1106709.1"/>
    <property type="molecule type" value="Genomic_DNA"/>
</dbReference>
<gene>
    <name evidence="2" type="ORF">QE405_003993</name>
</gene>
<organism evidence="2 3">
    <name type="scientific">Nocardioides zeae</name>
    <dbReference type="NCBI Taxonomy" id="1457234"/>
    <lineage>
        <taxon>Bacteria</taxon>
        <taxon>Bacillati</taxon>
        <taxon>Actinomycetota</taxon>
        <taxon>Actinomycetes</taxon>
        <taxon>Propionibacteriales</taxon>
        <taxon>Nocardioidaceae</taxon>
        <taxon>Nocardioides</taxon>
    </lineage>
</organism>
<dbReference type="Proteomes" id="UP001239215">
    <property type="component" value="Unassembled WGS sequence"/>
</dbReference>
<feature type="compositionally biased region" description="Low complexity" evidence="1">
    <location>
        <begin position="228"/>
        <end position="240"/>
    </location>
</feature>
<evidence type="ECO:0000313" key="3">
    <source>
        <dbReference type="Proteomes" id="UP001239215"/>
    </source>
</evidence>
<proteinExistence type="predicted"/>
<feature type="region of interest" description="Disordered" evidence="1">
    <location>
        <begin position="159"/>
        <end position="263"/>
    </location>
</feature>
<comment type="caution">
    <text evidence="2">The sequence shown here is derived from an EMBL/GenBank/DDBJ whole genome shotgun (WGS) entry which is preliminary data.</text>
</comment>
<feature type="compositionally biased region" description="Low complexity" evidence="1">
    <location>
        <begin position="248"/>
        <end position="263"/>
    </location>
</feature>
<reference evidence="2" key="1">
    <citation type="submission" date="2023-07" db="EMBL/GenBank/DDBJ databases">
        <title>Functional and genomic diversity of the sorghum phyllosphere microbiome.</title>
        <authorList>
            <person name="Shade A."/>
        </authorList>
    </citation>
    <scope>NUCLEOTIDE SEQUENCE</scope>
    <source>
        <strain evidence="2">SORGH_AS_1067</strain>
    </source>
</reference>
<evidence type="ECO:0000256" key="1">
    <source>
        <dbReference type="SAM" id="MobiDB-lite"/>
    </source>
</evidence>
<accession>A0AAJ1U3L0</accession>
<evidence type="ECO:0000313" key="2">
    <source>
        <dbReference type="EMBL" id="MDQ1106709.1"/>
    </source>
</evidence>
<sequence>MCGWGGSGRAGPAPAAHFGPPVGVSRVAPVGRVARCAVGVGLVEPGLPQLHISGRRWGCRGRRPVGRVAKCAVGVGLVEPGLPQLHISGPPVGVSRVAPRWPGREMCGWGGSGRAGPAPVAHFPARRWGCRGWPPVGRVARCAVGVGLVGPGLLQLHISGPPVGRASGARPTPRACRRWSDRQPGRQPGRRADLPSHPPGHPRVARWSAVPSGHSARPARRGSRRWYATAATTPAPAAGRGRVRPLRRAPAPAAATAPRGRRA</sequence>